<dbReference type="SFLD" id="SFLDS00003">
    <property type="entry name" value="Haloacid_Dehalogenase"/>
    <property type="match status" value="1"/>
</dbReference>
<dbReference type="RefSeq" id="WP_377498988.1">
    <property type="nucleotide sequence ID" value="NZ_JBHMDO010000039.1"/>
</dbReference>
<organism evidence="1 2">
    <name type="scientific">Paenibacillus aurantiacus</name>
    <dbReference type="NCBI Taxonomy" id="1936118"/>
    <lineage>
        <taxon>Bacteria</taxon>
        <taxon>Bacillati</taxon>
        <taxon>Bacillota</taxon>
        <taxon>Bacilli</taxon>
        <taxon>Bacillales</taxon>
        <taxon>Paenibacillaceae</taxon>
        <taxon>Paenibacillus</taxon>
    </lineage>
</organism>
<dbReference type="CDD" id="cd07517">
    <property type="entry name" value="HAD_HPP"/>
    <property type="match status" value="1"/>
</dbReference>
<dbReference type="NCBIfam" id="TIGR00099">
    <property type="entry name" value="Cof-subfamily"/>
    <property type="match status" value="1"/>
</dbReference>
<accession>A0ABV5KV16</accession>
<dbReference type="EMBL" id="JBHMDO010000039">
    <property type="protein sequence ID" value="MFB9329071.1"/>
    <property type="molecule type" value="Genomic_DNA"/>
</dbReference>
<gene>
    <name evidence="1" type="ORF">ACFFSY_24310</name>
</gene>
<dbReference type="InterPro" id="IPR006379">
    <property type="entry name" value="HAD-SF_hydro_IIB"/>
</dbReference>
<sequence length="258" mass="28439">MSYKIAFFDIDGTLVNEDKVVPQDTINAIRELKAAGVEPVIASGRAPYFIKPLAKLLGIDSFVCLNGALAVYRGKTVYKRVIPRTSIETLVELARQHGHTLVYEGEQDFFASRAECPLVTESVLSLKVELPGTDPDFWRTNEVLQLFLHCEDHEDALYDSLLSEFTFIRWHRGALDVLPYGGSKAQGIEAMLRELGIPVAESIAFGDGLNDKEMLRFAGLGIAMGNSHPELLPFADYVTTSVDECGIRNGLKYAGLIA</sequence>
<dbReference type="SFLD" id="SFLDG01140">
    <property type="entry name" value="C2.B:_Phosphomannomutase_and_P"/>
    <property type="match status" value="1"/>
</dbReference>
<name>A0ABV5KV16_9BACL</name>
<dbReference type="Gene3D" id="3.40.50.1000">
    <property type="entry name" value="HAD superfamily/HAD-like"/>
    <property type="match status" value="1"/>
</dbReference>
<keyword evidence="1" id="KW-0378">Hydrolase</keyword>
<dbReference type="NCBIfam" id="TIGR01484">
    <property type="entry name" value="HAD-SF-IIB"/>
    <property type="match status" value="1"/>
</dbReference>
<dbReference type="GO" id="GO:0016787">
    <property type="term" value="F:hydrolase activity"/>
    <property type="evidence" value="ECO:0007669"/>
    <property type="project" value="UniProtKB-KW"/>
</dbReference>
<dbReference type="InterPro" id="IPR023214">
    <property type="entry name" value="HAD_sf"/>
</dbReference>
<dbReference type="Pfam" id="PF08282">
    <property type="entry name" value="Hydrolase_3"/>
    <property type="match status" value="1"/>
</dbReference>
<dbReference type="Proteomes" id="UP001589747">
    <property type="component" value="Unassembled WGS sequence"/>
</dbReference>
<keyword evidence="2" id="KW-1185">Reference proteome</keyword>
<dbReference type="SUPFAM" id="SSF56784">
    <property type="entry name" value="HAD-like"/>
    <property type="match status" value="1"/>
</dbReference>
<evidence type="ECO:0000313" key="1">
    <source>
        <dbReference type="EMBL" id="MFB9329071.1"/>
    </source>
</evidence>
<dbReference type="PANTHER" id="PTHR10000:SF25">
    <property type="entry name" value="PHOSPHATASE YKRA-RELATED"/>
    <property type="match status" value="1"/>
</dbReference>
<dbReference type="InterPro" id="IPR036412">
    <property type="entry name" value="HAD-like_sf"/>
</dbReference>
<dbReference type="InterPro" id="IPR000150">
    <property type="entry name" value="Cof"/>
</dbReference>
<dbReference type="Gene3D" id="3.30.1240.10">
    <property type="match status" value="1"/>
</dbReference>
<proteinExistence type="predicted"/>
<reference evidence="1 2" key="1">
    <citation type="submission" date="2024-09" db="EMBL/GenBank/DDBJ databases">
        <authorList>
            <person name="Sun Q."/>
            <person name="Mori K."/>
        </authorList>
    </citation>
    <scope>NUCLEOTIDE SEQUENCE [LARGE SCALE GENOMIC DNA]</scope>
    <source>
        <strain evidence="1 2">TISTR 2452</strain>
    </source>
</reference>
<dbReference type="PROSITE" id="PS01228">
    <property type="entry name" value="COF_1"/>
    <property type="match status" value="1"/>
</dbReference>
<dbReference type="PROSITE" id="PS01229">
    <property type="entry name" value="COF_2"/>
    <property type="match status" value="1"/>
</dbReference>
<protein>
    <submittedName>
        <fullName evidence="1">Cof-type HAD-IIB family hydrolase</fullName>
    </submittedName>
</protein>
<evidence type="ECO:0000313" key="2">
    <source>
        <dbReference type="Proteomes" id="UP001589747"/>
    </source>
</evidence>
<comment type="caution">
    <text evidence="1">The sequence shown here is derived from an EMBL/GenBank/DDBJ whole genome shotgun (WGS) entry which is preliminary data.</text>
</comment>
<dbReference type="PANTHER" id="PTHR10000">
    <property type="entry name" value="PHOSPHOSERINE PHOSPHATASE"/>
    <property type="match status" value="1"/>
</dbReference>